<protein>
    <submittedName>
        <fullName evidence="1">Uncharacterized protein</fullName>
    </submittedName>
</protein>
<dbReference type="EMBL" id="JAIWYP010000008">
    <property type="protein sequence ID" value="KAH3782293.1"/>
    <property type="molecule type" value="Genomic_DNA"/>
</dbReference>
<dbReference type="AlphaFoldDB" id="A0A9D4EN16"/>
<accession>A0A9D4EN16</accession>
<proteinExistence type="predicted"/>
<comment type="caution">
    <text evidence="1">The sequence shown here is derived from an EMBL/GenBank/DDBJ whole genome shotgun (WGS) entry which is preliminary data.</text>
</comment>
<evidence type="ECO:0000313" key="2">
    <source>
        <dbReference type="Proteomes" id="UP000828390"/>
    </source>
</evidence>
<gene>
    <name evidence="1" type="ORF">DPMN_160206</name>
</gene>
<evidence type="ECO:0000313" key="1">
    <source>
        <dbReference type="EMBL" id="KAH3782293.1"/>
    </source>
</evidence>
<sequence length="52" mass="5639">MLTVLKLPALAEDALIDEAIERTMKVQGQRGSSMIGVLNILSKNGILDKDVE</sequence>
<dbReference type="Proteomes" id="UP000828390">
    <property type="component" value="Unassembled WGS sequence"/>
</dbReference>
<reference evidence="1" key="2">
    <citation type="submission" date="2020-11" db="EMBL/GenBank/DDBJ databases">
        <authorList>
            <person name="McCartney M.A."/>
            <person name="Auch B."/>
            <person name="Kono T."/>
            <person name="Mallez S."/>
            <person name="Becker A."/>
            <person name="Gohl D.M."/>
            <person name="Silverstein K.A.T."/>
            <person name="Koren S."/>
            <person name="Bechman K.B."/>
            <person name="Herman A."/>
            <person name="Abrahante J.E."/>
            <person name="Garbe J."/>
        </authorList>
    </citation>
    <scope>NUCLEOTIDE SEQUENCE</scope>
    <source>
        <strain evidence="1">Duluth1</strain>
        <tissue evidence="1">Whole animal</tissue>
    </source>
</reference>
<reference evidence="1" key="1">
    <citation type="journal article" date="2019" name="bioRxiv">
        <title>The Genome of the Zebra Mussel, Dreissena polymorpha: A Resource for Invasive Species Research.</title>
        <authorList>
            <person name="McCartney M.A."/>
            <person name="Auch B."/>
            <person name="Kono T."/>
            <person name="Mallez S."/>
            <person name="Zhang Y."/>
            <person name="Obille A."/>
            <person name="Becker A."/>
            <person name="Abrahante J.E."/>
            <person name="Garbe J."/>
            <person name="Badalamenti J.P."/>
            <person name="Herman A."/>
            <person name="Mangelson H."/>
            <person name="Liachko I."/>
            <person name="Sullivan S."/>
            <person name="Sone E.D."/>
            <person name="Koren S."/>
            <person name="Silverstein K.A.T."/>
            <person name="Beckman K.B."/>
            <person name="Gohl D.M."/>
        </authorList>
    </citation>
    <scope>NUCLEOTIDE SEQUENCE</scope>
    <source>
        <strain evidence="1">Duluth1</strain>
        <tissue evidence="1">Whole animal</tissue>
    </source>
</reference>
<organism evidence="1 2">
    <name type="scientific">Dreissena polymorpha</name>
    <name type="common">Zebra mussel</name>
    <name type="synonym">Mytilus polymorpha</name>
    <dbReference type="NCBI Taxonomy" id="45954"/>
    <lineage>
        <taxon>Eukaryota</taxon>
        <taxon>Metazoa</taxon>
        <taxon>Spiralia</taxon>
        <taxon>Lophotrochozoa</taxon>
        <taxon>Mollusca</taxon>
        <taxon>Bivalvia</taxon>
        <taxon>Autobranchia</taxon>
        <taxon>Heteroconchia</taxon>
        <taxon>Euheterodonta</taxon>
        <taxon>Imparidentia</taxon>
        <taxon>Neoheterodontei</taxon>
        <taxon>Myida</taxon>
        <taxon>Dreissenoidea</taxon>
        <taxon>Dreissenidae</taxon>
        <taxon>Dreissena</taxon>
    </lineage>
</organism>
<keyword evidence="2" id="KW-1185">Reference proteome</keyword>
<name>A0A9D4EN16_DREPO</name>